<dbReference type="InterPro" id="IPR036383">
    <property type="entry name" value="TSP1_rpt_sf"/>
</dbReference>
<evidence type="ECO:0000256" key="2">
    <source>
        <dbReference type="ARBA" id="ARBA00022525"/>
    </source>
</evidence>
<dbReference type="InParanoid" id="H2YGV6"/>
<evidence type="ECO:0000256" key="4">
    <source>
        <dbReference type="ARBA" id="ARBA00022737"/>
    </source>
</evidence>
<dbReference type="Ensembl" id="ENSCSAVT00000004621.1">
    <property type="protein sequence ID" value="ENSCSAVP00000004555.1"/>
    <property type="gene ID" value="ENSCSAVG00000002710.1"/>
</dbReference>
<reference evidence="6" key="3">
    <citation type="submission" date="2025-09" db="UniProtKB">
        <authorList>
            <consortium name="Ensembl"/>
        </authorList>
    </citation>
    <scope>IDENTIFICATION</scope>
</reference>
<keyword evidence="7" id="KW-1185">Reference proteome</keyword>
<evidence type="ECO:0000256" key="3">
    <source>
        <dbReference type="ARBA" id="ARBA00022729"/>
    </source>
</evidence>
<dbReference type="HOGENOM" id="CLU_047129_0_2_1"/>
<evidence type="ECO:0000256" key="1">
    <source>
        <dbReference type="ARBA" id="ARBA00004613"/>
    </source>
</evidence>
<evidence type="ECO:0000256" key="5">
    <source>
        <dbReference type="ARBA" id="ARBA00023157"/>
    </source>
</evidence>
<reference evidence="6" key="2">
    <citation type="submission" date="2025-08" db="UniProtKB">
        <authorList>
            <consortium name="Ensembl"/>
        </authorList>
    </citation>
    <scope>IDENTIFICATION</scope>
</reference>
<dbReference type="SMART" id="SM00209">
    <property type="entry name" value="TSP1"/>
    <property type="match status" value="4"/>
</dbReference>
<keyword evidence="2" id="KW-0964">Secreted</keyword>
<proteinExistence type="predicted"/>
<dbReference type="InterPro" id="IPR000884">
    <property type="entry name" value="TSP1_rpt"/>
</dbReference>
<dbReference type="Gene3D" id="2.20.100.10">
    <property type="entry name" value="Thrombospondin type-1 (TSP1) repeat"/>
    <property type="match status" value="4"/>
</dbReference>
<evidence type="ECO:0000313" key="6">
    <source>
        <dbReference type="Ensembl" id="ENSCSAVP00000004555.1"/>
    </source>
</evidence>
<name>H2YGV6_CIOSA</name>
<dbReference type="AlphaFoldDB" id="H2YGV6"/>
<dbReference type="FunFam" id="2.20.100.10:FF:000001">
    <property type="entry name" value="semaphorin-5A isoform X1"/>
    <property type="match status" value="1"/>
</dbReference>
<dbReference type="PROSITE" id="PS50092">
    <property type="entry name" value="TSP1"/>
    <property type="match status" value="4"/>
</dbReference>
<sequence length="211" mass="22521">MDGCIGPSNQNETCNTMNCPSWNAWTSWSACSTTCGEGVRSHTRTCSMGTVGQAGCQGPTRQQETCGRITDLCPTWTQWGPWDQCSVSCNGGNRARRRACMNGSPGDIGCEGSATMNQPCNLHTCPSWNNWGSWTTCTVTCNGGQHTRSRTCANGNVNDDGCIGLPQETGDCNTQACPRWSDWGGWSPCSETCGTGIHTHSRTCIGGTVND</sequence>
<keyword evidence="5" id="KW-1015">Disulfide bond</keyword>
<dbReference type="InterPro" id="IPR052065">
    <property type="entry name" value="Compl_asym_regulator"/>
</dbReference>
<dbReference type="GeneTree" id="ENSGT00940000166934"/>
<evidence type="ECO:0000313" key="7">
    <source>
        <dbReference type="Proteomes" id="UP000007875"/>
    </source>
</evidence>
<dbReference type="PANTHER" id="PTHR22906">
    <property type="entry name" value="PROPERDIN"/>
    <property type="match status" value="1"/>
</dbReference>
<dbReference type="Pfam" id="PF00090">
    <property type="entry name" value="TSP_1"/>
    <property type="match status" value="4"/>
</dbReference>
<dbReference type="OMA" id="FNNNGRV"/>
<reference evidence="7" key="1">
    <citation type="submission" date="2003-08" db="EMBL/GenBank/DDBJ databases">
        <authorList>
            <person name="Birren B."/>
            <person name="Nusbaum C."/>
            <person name="Abebe A."/>
            <person name="Abouelleil A."/>
            <person name="Adekoya E."/>
            <person name="Ait-zahra M."/>
            <person name="Allen N."/>
            <person name="Allen T."/>
            <person name="An P."/>
            <person name="Anderson M."/>
            <person name="Anderson S."/>
            <person name="Arachchi H."/>
            <person name="Armbruster J."/>
            <person name="Bachantsang P."/>
            <person name="Baldwin J."/>
            <person name="Barry A."/>
            <person name="Bayul T."/>
            <person name="Blitshsteyn B."/>
            <person name="Bloom T."/>
            <person name="Blye J."/>
            <person name="Boguslavskiy L."/>
            <person name="Borowsky M."/>
            <person name="Boukhgalter B."/>
            <person name="Brunache A."/>
            <person name="Butler J."/>
            <person name="Calixte N."/>
            <person name="Calvo S."/>
            <person name="Camarata J."/>
            <person name="Campo K."/>
            <person name="Chang J."/>
            <person name="Cheshatsang Y."/>
            <person name="Citroen M."/>
            <person name="Collymore A."/>
            <person name="Considine T."/>
            <person name="Cook A."/>
            <person name="Cooke P."/>
            <person name="Corum B."/>
            <person name="Cuomo C."/>
            <person name="David R."/>
            <person name="Dawoe T."/>
            <person name="Degray S."/>
            <person name="Dodge S."/>
            <person name="Dooley K."/>
            <person name="Dorje P."/>
            <person name="Dorjee K."/>
            <person name="Dorris L."/>
            <person name="Duffey N."/>
            <person name="Dupes A."/>
            <person name="Elkins T."/>
            <person name="Engels R."/>
            <person name="Erickson J."/>
            <person name="Farina A."/>
            <person name="Faro S."/>
            <person name="Ferreira P."/>
            <person name="Fischer H."/>
            <person name="Fitzgerald M."/>
            <person name="Foley K."/>
            <person name="Gage D."/>
            <person name="Galagan J."/>
            <person name="Gearin G."/>
            <person name="Gnerre S."/>
            <person name="Gnirke A."/>
            <person name="Goyette A."/>
            <person name="Graham J."/>
            <person name="Grandbois E."/>
            <person name="Gyaltsen K."/>
            <person name="Hafez N."/>
            <person name="Hagopian D."/>
            <person name="Hagos B."/>
            <person name="Hall J."/>
            <person name="Hatcher B."/>
            <person name="Heller A."/>
            <person name="Higgins H."/>
            <person name="Honan T."/>
            <person name="Horn A."/>
            <person name="Houde N."/>
            <person name="Hughes L."/>
            <person name="Hulme W."/>
            <person name="Husby E."/>
            <person name="Iliev I."/>
            <person name="Jaffe D."/>
            <person name="Jones C."/>
            <person name="Kamal M."/>
            <person name="Kamat A."/>
            <person name="Kamvysselis M."/>
            <person name="Karlsson E."/>
            <person name="Kells C."/>
            <person name="Kieu A."/>
            <person name="Kisner P."/>
            <person name="Kodira C."/>
            <person name="Kulbokas E."/>
            <person name="Labutti K."/>
            <person name="Lama D."/>
            <person name="Landers T."/>
            <person name="Leger J."/>
            <person name="Levine S."/>
            <person name="Lewis D."/>
            <person name="Lewis T."/>
            <person name="Lindblad-toh K."/>
            <person name="Liu X."/>
            <person name="Lokyitsang T."/>
            <person name="Lokyitsang Y."/>
            <person name="Lucien O."/>
            <person name="Lui A."/>
            <person name="Ma L.J."/>
            <person name="Mabbitt R."/>
            <person name="Macdonald J."/>
            <person name="Maclean C."/>
            <person name="Major J."/>
            <person name="Manning J."/>
            <person name="Marabella R."/>
            <person name="Maru K."/>
            <person name="Matthews C."/>
            <person name="Mauceli E."/>
            <person name="Mccarthy M."/>
            <person name="Mcdonough S."/>
            <person name="Mcghee T."/>
            <person name="Meldrim J."/>
            <person name="Meneus L."/>
            <person name="Mesirov J."/>
            <person name="Mihalev A."/>
            <person name="Mihova T."/>
            <person name="Mikkelsen T."/>
            <person name="Mlenga V."/>
            <person name="Moru K."/>
            <person name="Mozes J."/>
            <person name="Mulrain L."/>
            <person name="Munson G."/>
            <person name="Naylor J."/>
            <person name="Newes C."/>
            <person name="Nguyen C."/>
            <person name="Nguyen N."/>
            <person name="Nguyen T."/>
            <person name="Nicol R."/>
            <person name="Nielsen C."/>
            <person name="Nizzari M."/>
            <person name="Norbu C."/>
            <person name="Norbu N."/>
            <person name="O'donnell P."/>
            <person name="Okoawo O."/>
            <person name="O'leary S."/>
            <person name="Omotosho B."/>
            <person name="O'neill K."/>
            <person name="Osman S."/>
            <person name="Parker S."/>
            <person name="Perrin D."/>
            <person name="Phunkhang P."/>
            <person name="Piqani B."/>
            <person name="Purcell S."/>
            <person name="Rachupka T."/>
            <person name="Ramasamy U."/>
            <person name="Rameau R."/>
            <person name="Ray V."/>
            <person name="Raymond C."/>
            <person name="Retta R."/>
            <person name="Richardson S."/>
            <person name="Rise C."/>
            <person name="Rodriguez J."/>
            <person name="Rogers J."/>
            <person name="Rogov P."/>
            <person name="Rutman M."/>
            <person name="Schupbach R."/>
            <person name="Seaman C."/>
            <person name="Settipalli S."/>
            <person name="Sharpe T."/>
            <person name="Sheridan J."/>
            <person name="Sherpa N."/>
            <person name="Shi J."/>
            <person name="Smirnov S."/>
            <person name="Smith C."/>
            <person name="Sougnez C."/>
            <person name="Spencer B."/>
            <person name="Stalker J."/>
            <person name="Stange-thomann N."/>
            <person name="Stavropoulos S."/>
            <person name="Stetson K."/>
            <person name="Stone C."/>
            <person name="Stone S."/>
            <person name="Stubbs M."/>
            <person name="Talamas J."/>
            <person name="Tchuinga P."/>
            <person name="Tenzing P."/>
            <person name="Tesfaye S."/>
            <person name="Theodore J."/>
            <person name="Thoulutsang Y."/>
            <person name="Topham K."/>
            <person name="Towey S."/>
            <person name="Tsamla T."/>
            <person name="Tsomo N."/>
            <person name="Vallee D."/>
            <person name="Vassiliev H."/>
            <person name="Venkataraman V."/>
            <person name="Vinson J."/>
            <person name="Vo A."/>
            <person name="Wade C."/>
            <person name="Wang S."/>
            <person name="Wangchuk T."/>
            <person name="Wangdi T."/>
            <person name="Whittaker C."/>
            <person name="Wilkinson J."/>
            <person name="Wu Y."/>
            <person name="Wyman D."/>
            <person name="Yadav S."/>
            <person name="Yang S."/>
            <person name="Yang X."/>
            <person name="Yeager S."/>
            <person name="Yee E."/>
            <person name="Young G."/>
            <person name="Zainoun J."/>
            <person name="Zembeck L."/>
            <person name="Zimmer A."/>
            <person name="Zody M."/>
            <person name="Lander E."/>
        </authorList>
    </citation>
    <scope>NUCLEOTIDE SEQUENCE [LARGE SCALE GENOMIC DNA]</scope>
</reference>
<accession>H2YGV6</accession>
<dbReference type="SUPFAM" id="SSF82895">
    <property type="entry name" value="TSP-1 type 1 repeat"/>
    <property type="match status" value="4"/>
</dbReference>
<protein>
    <submittedName>
        <fullName evidence="6">Uncharacterized protein</fullName>
    </submittedName>
</protein>
<keyword evidence="4" id="KW-0677">Repeat</keyword>
<dbReference type="Proteomes" id="UP000007875">
    <property type="component" value="Unassembled WGS sequence"/>
</dbReference>
<keyword evidence="3" id="KW-0732">Signal</keyword>
<dbReference type="PANTHER" id="PTHR22906:SF43">
    <property type="entry name" value="PROPERDIN"/>
    <property type="match status" value="1"/>
</dbReference>
<comment type="subcellular location">
    <subcellularLocation>
        <location evidence="1">Secreted</location>
    </subcellularLocation>
</comment>
<organism evidence="6 7">
    <name type="scientific">Ciona savignyi</name>
    <name type="common">Pacific transparent sea squirt</name>
    <dbReference type="NCBI Taxonomy" id="51511"/>
    <lineage>
        <taxon>Eukaryota</taxon>
        <taxon>Metazoa</taxon>
        <taxon>Chordata</taxon>
        <taxon>Tunicata</taxon>
        <taxon>Ascidiacea</taxon>
        <taxon>Phlebobranchia</taxon>
        <taxon>Cionidae</taxon>
        <taxon>Ciona</taxon>
    </lineage>
</organism>